<dbReference type="SUPFAM" id="SSF51182">
    <property type="entry name" value="RmlC-like cupins"/>
    <property type="match status" value="1"/>
</dbReference>
<proteinExistence type="predicted"/>
<dbReference type="EMBL" id="JACICF010000001">
    <property type="protein sequence ID" value="MBB3763251.1"/>
    <property type="molecule type" value="Genomic_DNA"/>
</dbReference>
<dbReference type="AlphaFoldDB" id="A0A839YSI4"/>
<dbReference type="InterPro" id="IPR011051">
    <property type="entry name" value="RmlC_Cupin_sf"/>
</dbReference>
<evidence type="ECO:0000313" key="2">
    <source>
        <dbReference type="Proteomes" id="UP000578569"/>
    </source>
</evidence>
<gene>
    <name evidence="1" type="ORF">FHS50_000274</name>
</gene>
<accession>A0A839YSI4</accession>
<name>A0A839YSI4_9SPHN</name>
<reference evidence="1 2" key="1">
    <citation type="submission" date="2020-08" db="EMBL/GenBank/DDBJ databases">
        <title>Genomic Encyclopedia of Type Strains, Phase IV (KMG-IV): sequencing the most valuable type-strain genomes for metagenomic binning, comparative biology and taxonomic classification.</title>
        <authorList>
            <person name="Goeker M."/>
        </authorList>
    </citation>
    <scope>NUCLEOTIDE SEQUENCE [LARGE SCALE GENOMIC DNA]</scope>
    <source>
        <strain evidence="1 2">DSM 24194</strain>
    </source>
</reference>
<keyword evidence="2" id="KW-1185">Reference proteome</keyword>
<dbReference type="RefSeq" id="WP_183932558.1">
    <property type="nucleotide sequence ID" value="NZ_JACICF010000001.1"/>
</dbReference>
<dbReference type="Proteomes" id="UP000578569">
    <property type="component" value="Unassembled WGS sequence"/>
</dbReference>
<evidence type="ECO:0000313" key="1">
    <source>
        <dbReference type="EMBL" id="MBB3763251.1"/>
    </source>
</evidence>
<dbReference type="InterPro" id="IPR014710">
    <property type="entry name" value="RmlC-like_jellyroll"/>
</dbReference>
<comment type="caution">
    <text evidence="1">The sequence shown here is derived from an EMBL/GenBank/DDBJ whole genome shotgun (WGS) entry which is preliminary data.</text>
</comment>
<sequence>MDAQVILKRFERPDEVREFPKGRFEIVRLGGMTIGRATYEPGWHWAKDVGKAMGEPFCRVEHVGLVVSGCATAEMEGGKSVEMREGDLFHVPAHPHDSRVLGEEPYVSLHFLGADDYAESEG</sequence>
<evidence type="ECO:0008006" key="3">
    <source>
        <dbReference type="Google" id="ProtNLM"/>
    </source>
</evidence>
<dbReference type="Gene3D" id="2.60.120.10">
    <property type="entry name" value="Jelly Rolls"/>
    <property type="match status" value="1"/>
</dbReference>
<organism evidence="1 2">
    <name type="scientific">Sphingomicrobium lutaoense</name>
    <dbReference type="NCBI Taxonomy" id="515949"/>
    <lineage>
        <taxon>Bacteria</taxon>
        <taxon>Pseudomonadati</taxon>
        <taxon>Pseudomonadota</taxon>
        <taxon>Alphaproteobacteria</taxon>
        <taxon>Sphingomonadales</taxon>
        <taxon>Sphingomonadaceae</taxon>
        <taxon>Sphingomicrobium</taxon>
    </lineage>
</organism>
<protein>
    <recommendedName>
        <fullName evidence="3">Cupin</fullName>
    </recommendedName>
</protein>